<comment type="caution">
    <text evidence="12">The sequence shown here is derived from an EMBL/GenBank/DDBJ whole genome shotgun (WGS) entry which is preliminary data.</text>
</comment>
<dbReference type="Gene3D" id="3.40.50.620">
    <property type="entry name" value="HUPs"/>
    <property type="match status" value="1"/>
</dbReference>
<evidence type="ECO:0000256" key="5">
    <source>
        <dbReference type="ARBA" id="ARBA00022917"/>
    </source>
</evidence>
<dbReference type="PRINTS" id="PR01038">
    <property type="entry name" value="TRNASYNTHARG"/>
</dbReference>
<dbReference type="Gene3D" id="3.30.1360.70">
    <property type="entry name" value="Arginyl tRNA synthetase N-terminal domain"/>
    <property type="match status" value="1"/>
</dbReference>
<dbReference type="FunFam" id="1.10.730.10:FF:000006">
    <property type="entry name" value="Arginyl-tRNA synthetase 2, mitochondrial"/>
    <property type="match status" value="1"/>
</dbReference>
<comment type="subcellular location">
    <subcellularLocation>
        <location evidence="8">Cytoplasm</location>
    </subcellularLocation>
</comment>
<dbReference type="InterPro" id="IPR001278">
    <property type="entry name" value="Arg-tRNA-ligase"/>
</dbReference>
<dbReference type="SMART" id="SM00836">
    <property type="entry name" value="DALR_1"/>
    <property type="match status" value="1"/>
</dbReference>
<evidence type="ECO:0000259" key="11">
    <source>
        <dbReference type="SMART" id="SM01016"/>
    </source>
</evidence>
<dbReference type="Pfam" id="PF05746">
    <property type="entry name" value="DALR_1"/>
    <property type="match status" value="1"/>
</dbReference>
<evidence type="ECO:0000313" key="12">
    <source>
        <dbReference type="EMBL" id="KKR01176.1"/>
    </source>
</evidence>
<dbReference type="GO" id="GO:0006420">
    <property type="term" value="P:arginyl-tRNA aminoacylation"/>
    <property type="evidence" value="ECO:0007669"/>
    <property type="project" value="UniProtKB-UniRule"/>
</dbReference>
<dbReference type="SUPFAM" id="SSF52374">
    <property type="entry name" value="Nucleotidylyl transferase"/>
    <property type="match status" value="1"/>
</dbReference>
<evidence type="ECO:0000256" key="6">
    <source>
        <dbReference type="ARBA" id="ARBA00023146"/>
    </source>
</evidence>
<dbReference type="Pfam" id="PF00750">
    <property type="entry name" value="tRNA-synt_1d"/>
    <property type="match status" value="2"/>
</dbReference>
<feature type="domain" description="DALR anticodon binding" evidence="10">
    <location>
        <begin position="509"/>
        <end position="640"/>
    </location>
</feature>
<evidence type="ECO:0000256" key="7">
    <source>
        <dbReference type="ARBA" id="ARBA00049339"/>
    </source>
</evidence>
<keyword evidence="4 8" id="KW-0067">ATP-binding</keyword>
<dbReference type="Gene3D" id="1.10.730.10">
    <property type="entry name" value="Isoleucyl-tRNA Synthetase, Domain 1"/>
    <property type="match status" value="1"/>
</dbReference>
<protein>
    <recommendedName>
        <fullName evidence="8">Arginine--tRNA ligase</fullName>
        <ecNumber evidence="8">6.1.1.19</ecNumber>
    </recommendedName>
    <alternativeName>
        <fullName evidence="8">Arginyl-tRNA synthetase</fullName>
        <shortName evidence="8">ArgRS</shortName>
    </alternativeName>
</protein>
<keyword evidence="3 8" id="KW-0547">Nucleotide-binding</keyword>
<keyword evidence="2 8" id="KW-0436">Ligase</keyword>
<dbReference type="EC" id="6.1.1.19" evidence="8"/>
<keyword evidence="8" id="KW-0963">Cytoplasm</keyword>
<evidence type="ECO:0000256" key="9">
    <source>
        <dbReference type="RuleBase" id="RU363038"/>
    </source>
</evidence>
<dbReference type="GO" id="GO:0005524">
    <property type="term" value="F:ATP binding"/>
    <property type="evidence" value="ECO:0007669"/>
    <property type="project" value="UniProtKB-UniRule"/>
</dbReference>
<gene>
    <name evidence="8" type="primary">argS</name>
    <name evidence="12" type="ORF">UT24_C0006G0024</name>
</gene>
<accession>A0A0G0MLC9</accession>
<evidence type="ECO:0000256" key="1">
    <source>
        <dbReference type="ARBA" id="ARBA00005594"/>
    </source>
</evidence>
<evidence type="ECO:0000259" key="10">
    <source>
        <dbReference type="SMART" id="SM00836"/>
    </source>
</evidence>
<dbReference type="Pfam" id="PF03485">
    <property type="entry name" value="Arg_tRNA_synt_N"/>
    <property type="match status" value="1"/>
</dbReference>
<dbReference type="InterPro" id="IPR035684">
    <property type="entry name" value="ArgRS_core"/>
</dbReference>
<proteinExistence type="inferred from homology"/>
<dbReference type="InterPro" id="IPR036695">
    <property type="entry name" value="Arg-tRNA-synth_N_sf"/>
</dbReference>
<comment type="subunit">
    <text evidence="8">Monomer.</text>
</comment>
<dbReference type="GO" id="GO:0005737">
    <property type="term" value="C:cytoplasm"/>
    <property type="evidence" value="ECO:0007669"/>
    <property type="project" value="UniProtKB-SubCell"/>
</dbReference>
<dbReference type="InterPro" id="IPR014729">
    <property type="entry name" value="Rossmann-like_a/b/a_fold"/>
</dbReference>
<dbReference type="PANTHER" id="PTHR11956">
    <property type="entry name" value="ARGINYL-TRNA SYNTHETASE"/>
    <property type="match status" value="1"/>
</dbReference>
<evidence type="ECO:0000256" key="2">
    <source>
        <dbReference type="ARBA" id="ARBA00022598"/>
    </source>
</evidence>
<dbReference type="SMART" id="SM01016">
    <property type="entry name" value="Arg_tRNA_synt_N"/>
    <property type="match status" value="1"/>
</dbReference>
<comment type="caution">
    <text evidence="8">Lacks conserved residue(s) required for the propagation of feature annotation.</text>
</comment>
<evidence type="ECO:0000256" key="4">
    <source>
        <dbReference type="ARBA" id="ARBA00022840"/>
    </source>
</evidence>
<reference evidence="12 13" key="1">
    <citation type="journal article" date="2015" name="Nature">
        <title>rRNA introns, odd ribosomes, and small enigmatic genomes across a large radiation of phyla.</title>
        <authorList>
            <person name="Brown C.T."/>
            <person name="Hug L.A."/>
            <person name="Thomas B.C."/>
            <person name="Sharon I."/>
            <person name="Castelle C.J."/>
            <person name="Singh A."/>
            <person name="Wilkins M.J."/>
            <person name="Williams K.H."/>
            <person name="Banfield J.F."/>
        </authorList>
    </citation>
    <scope>NUCLEOTIDE SEQUENCE [LARGE SCALE GENOMIC DNA]</scope>
</reference>
<organism evidence="12 13">
    <name type="scientific">Candidatus Woesebacteria bacterium GW2011_GWB1_39_12</name>
    <dbReference type="NCBI Taxonomy" id="1618574"/>
    <lineage>
        <taxon>Bacteria</taxon>
        <taxon>Candidatus Woeseibacteriota</taxon>
    </lineage>
</organism>
<evidence type="ECO:0000313" key="13">
    <source>
        <dbReference type="Proteomes" id="UP000033881"/>
    </source>
</evidence>
<dbReference type="AlphaFoldDB" id="A0A0G0MLC9"/>
<dbReference type="NCBIfam" id="TIGR00456">
    <property type="entry name" value="argS"/>
    <property type="match status" value="1"/>
</dbReference>
<dbReference type="HAMAP" id="MF_00123">
    <property type="entry name" value="Arg_tRNA_synth"/>
    <property type="match status" value="1"/>
</dbReference>
<evidence type="ECO:0000256" key="3">
    <source>
        <dbReference type="ARBA" id="ARBA00022741"/>
    </source>
</evidence>
<keyword evidence="5 8" id="KW-0648">Protein biosynthesis</keyword>
<sequence>MKDQIIKTLKKVTGQKEIHLESPENEEFGDYSANIAMQLFARTKNKEQRTKGENPMQVAVEIVNKLKADKELTKYIDKIEVAGPGFINFWLKKEVLIDGLMQIDSKKENYGKSDIYGGKEIVLEHTSPNPQTTIMLGHLRNNFLGMSISNLLEFSGARVLRDAIVNDRGIHICRSIWGYLNFASKKSGIKIDELLNYKEISQNSIESVIAKSGWRESLNLWIQDKSGWLVPEDLSLKPDHANLIWYVLGSKAFKLSKEVEKQVKEILKAWEEEDKDVWHVWKVILAWSEKGYDETYKRIGSVHDQVWYESELYKGGKEFVETGLKKGVFQRSKGAIVTNLKKYNLADTVVIKSDGTSTYMVFDLNLTSKKIEKFKADLYIWTIGLEQSLYFKQMFAVCEQLELGKREQFFHLSYALINFKGGGKMATREGSVVMADEILDQLEGKTREIIKSSNQKLRARLSDKENSDLVKQIALAAIKYSLLKVSRETTIYYDMNESISLEGNSGPYLQYTYARTQSVLRKARGKRQEVKDLKGTTLQLNVEEELLLRTFIHFPEIIEEAVRNYSPNLLCNYLYDLAQKYNLFYQKHRILENVDSGKKNTPYTEHRSPTTSFRLTLTSATGQILKTGLYLLGIKVPEKM</sequence>
<dbReference type="InterPro" id="IPR005148">
    <property type="entry name" value="Arg-tRNA-synth_N"/>
</dbReference>
<dbReference type="InterPro" id="IPR009080">
    <property type="entry name" value="tRNAsynth_Ia_anticodon-bd"/>
</dbReference>
<dbReference type="InterPro" id="IPR008909">
    <property type="entry name" value="DALR_anticod-bd"/>
</dbReference>
<comment type="similarity">
    <text evidence="1 8 9">Belongs to the class-I aminoacyl-tRNA synthetase family.</text>
</comment>
<dbReference type="Proteomes" id="UP000033881">
    <property type="component" value="Unassembled WGS sequence"/>
</dbReference>
<name>A0A0G0MLC9_9BACT</name>
<dbReference type="STRING" id="1618574.UT24_C0006G0024"/>
<comment type="catalytic activity">
    <reaction evidence="7 8">
        <text>tRNA(Arg) + L-arginine + ATP = L-arginyl-tRNA(Arg) + AMP + diphosphate</text>
        <dbReference type="Rhea" id="RHEA:20301"/>
        <dbReference type="Rhea" id="RHEA-COMP:9658"/>
        <dbReference type="Rhea" id="RHEA-COMP:9673"/>
        <dbReference type="ChEBI" id="CHEBI:30616"/>
        <dbReference type="ChEBI" id="CHEBI:32682"/>
        <dbReference type="ChEBI" id="CHEBI:33019"/>
        <dbReference type="ChEBI" id="CHEBI:78442"/>
        <dbReference type="ChEBI" id="CHEBI:78513"/>
        <dbReference type="ChEBI" id="CHEBI:456215"/>
        <dbReference type="EC" id="6.1.1.19"/>
    </reaction>
</comment>
<dbReference type="SUPFAM" id="SSF55190">
    <property type="entry name" value="Arginyl-tRNA synthetase (ArgRS), N-terminal 'additional' domain"/>
    <property type="match status" value="1"/>
</dbReference>
<dbReference type="PATRIC" id="fig|1618574.4.peg.460"/>
<keyword evidence="6 8" id="KW-0030">Aminoacyl-tRNA synthetase</keyword>
<dbReference type="SUPFAM" id="SSF47323">
    <property type="entry name" value="Anticodon-binding domain of a subclass of class I aminoacyl-tRNA synthetases"/>
    <property type="match status" value="1"/>
</dbReference>
<evidence type="ECO:0000256" key="8">
    <source>
        <dbReference type="HAMAP-Rule" id="MF_00123"/>
    </source>
</evidence>
<feature type="domain" description="Arginyl tRNA synthetase N-terminal" evidence="11">
    <location>
        <begin position="3"/>
        <end position="91"/>
    </location>
</feature>
<dbReference type="PANTHER" id="PTHR11956:SF5">
    <property type="entry name" value="ARGININE--TRNA LIGASE, CYTOPLASMIC"/>
    <property type="match status" value="1"/>
</dbReference>
<dbReference type="GO" id="GO:0004814">
    <property type="term" value="F:arginine-tRNA ligase activity"/>
    <property type="evidence" value="ECO:0007669"/>
    <property type="project" value="UniProtKB-UniRule"/>
</dbReference>
<dbReference type="EMBL" id="LBWB01000006">
    <property type="protein sequence ID" value="KKR01176.1"/>
    <property type="molecule type" value="Genomic_DNA"/>
</dbReference>